<dbReference type="GO" id="GO:0005886">
    <property type="term" value="C:plasma membrane"/>
    <property type="evidence" value="ECO:0007669"/>
    <property type="project" value="TreeGrafter"/>
</dbReference>
<organism evidence="4 5">
    <name type="scientific">Gouania willdenowi</name>
    <name type="common">Blunt-snouted clingfish</name>
    <name type="synonym">Lepadogaster willdenowi</name>
    <dbReference type="NCBI Taxonomy" id="441366"/>
    <lineage>
        <taxon>Eukaryota</taxon>
        <taxon>Metazoa</taxon>
        <taxon>Chordata</taxon>
        <taxon>Craniata</taxon>
        <taxon>Vertebrata</taxon>
        <taxon>Euteleostomi</taxon>
        <taxon>Actinopterygii</taxon>
        <taxon>Neopterygii</taxon>
        <taxon>Teleostei</taxon>
        <taxon>Neoteleostei</taxon>
        <taxon>Acanthomorphata</taxon>
        <taxon>Ovalentaria</taxon>
        <taxon>Blenniimorphae</taxon>
        <taxon>Blenniiformes</taxon>
        <taxon>Gobiesocoidei</taxon>
        <taxon>Gobiesocidae</taxon>
        <taxon>Gobiesocinae</taxon>
        <taxon>Gouania</taxon>
    </lineage>
</organism>
<evidence type="ECO:0000256" key="1">
    <source>
        <dbReference type="ARBA" id="ARBA00002358"/>
    </source>
</evidence>
<evidence type="ECO:0000313" key="4">
    <source>
        <dbReference type="Ensembl" id="ENSGWIP00000034053.1"/>
    </source>
</evidence>
<reference evidence="4" key="3">
    <citation type="submission" date="2025-09" db="UniProtKB">
        <authorList>
            <consortium name="Ensembl"/>
        </authorList>
    </citation>
    <scope>IDENTIFICATION</scope>
</reference>
<feature type="region of interest" description="Disordered" evidence="2">
    <location>
        <begin position="446"/>
        <end position="468"/>
    </location>
</feature>
<dbReference type="InterPro" id="IPR032745">
    <property type="entry name" value="GRIN_C"/>
</dbReference>
<evidence type="ECO:0000256" key="2">
    <source>
        <dbReference type="SAM" id="MobiDB-lite"/>
    </source>
</evidence>
<keyword evidence="5" id="KW-1185">Reference proteome</keyword>
<comment type="function">
    <text evidence="1">May be involved in neurite outgrowth.</text>
</comment>
<dbReference type="Pfam" id="PF15235">
    <property type="entry name" value="GRIN_C"/>
    <property type="match status" value="1"/>
</dbReference>
<dbReference type="Ensembl" id="ENSGWIT00000037115.1">
    <property type="protein sequence ID" value="ENSGWIP00000034053.1"/>
    <property type="gene ID" value="ENSGWIG00000017591.1"/>
</dbReference>
<sequence>MEAVSSFSSAGESSYKPVEEVLSEICEASEPPASKDTQCNKLRVSECTTEHRVSECTTEPKLSECLTVQRFSECTTEPKVSECTTEHRVSERTTEQRVSECTTEHRVSECTTGHRVMERPTEPKVSERPTEPKVSECTTEPRVSECITEQRVSERTTEQEWSRRSPLLCSPVLIPGLDQNAEGCRMWTLDEDKVQRKETTSMLSCKQCVCNAISNGGAGVHVHRSGCVCLSPDKVQSEEEVHPACCSSVVYGGFEDSSAPCCPSGSALAPSQLLPRFVAPNSNVQHLAAPSPASNHLSLPRLISSVSETGLDAKHLLRCCSLSCSWMGCQPPGPLAPSPAYVLRETCCCSPGCRGQRTTRDTGTMTTQQLFREVGVQTSQAVASHVFPEICLTDESSKKDVAPKEVKWDAEGMTWEVYGASVDPEELGLAIQKHLELQIKETATRAAKLTREKSSSSQQTGHQRKRSRMMSSLCRPSLRVCLHFLLSCTIFWH</sequence>
<feature type="compositionally biased region" description="Basic and acidic residues" evidence="2">
    <location>
        <begin position="115"/>
        <end position="134"/>
    </location>
</feature>
<evidence type="ECO:0000313" key="5">
    <source>
        <dbReference type="Proteomes" id="UP000694680"/>
    </source>
</evidence>
<dbReference type="AlphaFoldDB" id="A0A8C5GQD1"/>
<dbReference type="GO" id="GO:0031175">
    <property type="term" value="P:neuron projection development"/>
    <property type="evidence" value="ECO:0007669"/>
    <property type="project" value="TreeGrafter"/>
</dbReference>
<reference evidence="4" key="2">
    <citation type="submission" date="2025-08" db="UniProtKB">
        <authorList>
            <consortium name="Ensembl"/>
        </authorList>
    </citation>
    <scope>IDENTIFICATION</scope>
</reference>
<feature type="region of interest" description="Disordered" evidence="2">
    <location>
        <begin position="109"/>
        <end position="134"/>
    </location>
</feature>
<dbReference type="InterPro" id="IPR026646">
    <property type="entry name" value="GPRIN2-like/GPRIN3"/>
</dbReference>
<feature type="domain" description="G protein-regulated inducer of neurite outgrowth C-terminal" evidence="3">
    <location>
        <begin position="394"/>
        <end position="471"/>
    </location>
</feature>
<evidence type="ECO:0000259" key="3">
    <source>
        <dbReference type="Pfam" id="PF15235"/>
    </source>
</evidence>
<name>A0A8C5GQD1_GOUWI</name>
<dbReference type="PANTHER" id="PTHR15718:SF5">
    <property type="entry name" value="G PROTEIN-REGULATED INDUCER OF NEURITE OUTGROWTH 2"/>
    <property type="match status" value="1"/>
</dbReference>
<dbReference type="Proteomes" id="UP000694680">
    <property type="component" value="Chromosome 15"/>
</dbReference>
<protein>
    <recommendedName>
        <fullName evidence="3">G protein-regulated inducer of neurite outgrowth C-terminal domain-containing protein</fullName>
    </recommendedName>
</protein>
<accession>A0A8C5GQD1</accession>
<reference evidence="4" key="1">
    <citation type="submission" date="2020-06" db="EMBL/GenBank/DDBJ databases">
        <authorList>
            <consortium name="Wellcome Sanger Institute Data Sharing"/>
        </authorList>
    </citation>
    <scope>NUCLEOTIDE SEQUENCE [LARGE SCALE GENOMIC DNA]</scope>
</reference>
<proteinExistence type="predicted"/>
<dbReference type="PANTHER" id="PTHR15718">
    <property type="entry name" value="G PROTEIN-REGULATED INDUCER OF NEURITE OUTGROWTH C-TERMINAL DOMAIN-CONTAINING PROTEIN"/>
    <property type="match status" value="1"/>
</dbReference>